<evidence type="ECO:0000313" key="5">
    <source>
        <dbReference type="Proteomes" id="UP000279833"/>
    </source>
</evidence>
<keyword evidence="5" id="KW-1185">Reference proteome</keyword>
<evidence type="ECO:0000256" key="2">
    <source>
        <dbReference type="SAM" id="SignalP"/>
    </source>
</evidence>
<accession>A0A183KKT9</accession>
<dbReference type="GO" id="GO:0030424">
    <property type="term" value="C:axon"/>
    <property type="evidence" value="ECO:0007669"/>
    <property type="project" value="TreeGrafter"/>
</dbReference>
<gene>
    <name evidence="4" type="ORF">SCUD_LOCUS15652</name>
</gene>
<dbReference type="GO" id="GO:0005886">
    <property type="term" value="C:plasma membrane"/>
    <property type="evidence" value="ECO:0007669"/>
    <property type="project" value="TreeGrafter"/>
</dbReference>
<evidence type="ECO:0000259" key="3">
    <source>
        <dbReference type="PROSITE" id="PS50835"/>
    </source>
</evidence>
<dbReference type="PROSITE" id="PS50835">
    <property type="entry name" value="IG_LIKE"/>
    <property type="match status" value="3"/>
</dbReference>
<dbReference type="Pfam" id="PF13927">
    <property type="entry name" value="Ig_3"/>
    <property type="match status" value="2"/>
</dbReference>
<dbReference type="InterPro" id="IPR036179">
    <property type="entry name" value="Ig-like_dom_sf"/>
</dbReference>
<dbReference type="GO" id="GO:0007156">
    <property type="term" value="P:homophilic cell adhesion via plasma membrane adhesion molecules"/>
    <property type="evidence" value="ECO:0007669"/>
    <property type="project" value="TreeGrafter"/>
</dbReference>
<keyword evidence="2" id="KW-0732">Signal</keyword>
<evidence type="ECO:0000313" key="6">
    <source>
        <dbReference type="WBParaSite" id="SCUD_0001565501-mRNA-1"/>
    </source>
</evidence>
<sequence>MTITTINLSTFIVCLLVPPKVLTDFTNSKVLAEFSMDTTLSCPITGQPLPNIKWYRVTGSGNIPLNFGNRYILQADNSLLIHDVNMEDGGVFICEAVNMYGKVSHSVTVEIGGTKAPSISFTQPKQLVLVGTTEKQIICNVLDAKPAATIEDEGIYTCIARNVVGKAKFDIELDVQGKPKFLDSSIGGKIDVTQGDNLVLECKVEGDPKPIVEWRKDGRIILPQGPGTSTGTLYGSNMGSIGPAIVISPDGYTLTIYSVTEAVTGSFTCSAINVHAIESKEFEISVKTPPVISKEGSSEFELGNQEVGLLTCIIAISQPPAKVTWYKDGRPLEHIPGRINFLDHGHTVEIRGKNEEDSGSYECRAENVAGIDSRFYQVTILSKSVIIILIVFIRESIIDFGYFTRCRK</sequence>
<dbReference type="EMBL" id="UZAK01037824">
    <property type="protein sequence ID" value="VDP59768.1"/>
    <property type="molecule type" value="Genomic_DNA"/>
</dbReference>
<dbReference type="Gene3D" id="2.60.40.10">
    <property type="entry name" value="Immunoglobulins"/>
    <property type="match status" value="4"/>
</dbReference>
<dbReference type="Proteomes" id="UP000279833">
    <property type="component" value="Unassembled WGS sequence"/>
</dbReference>
<feature type="domain" description="Ig-like" evidence="3">
    <location>
        <begin position="289"/>
        <end position="379"/>
    </location>
</feature>
<evidence type="ECO:0000256" key="1">
    <source>
        <dbReference type="ARBA" id="ARBA00023319"/>
    </source>
</evidence>
<dbReference type="GO" id="GO:0007411">
    <property type="term" value="P:axon guidance"/>
    <property type="evidence" value="ECO:0007669"/>
    <property type="project" value="TreeGrafter"/>
</dbReference>
<dbReference type="STRING" id="6186.A0A183KKT9"/>
<dbReference type="SMART" id="SM00409">
    <property type="entry name" value="IG"/>
    <property type="match status" value="3"/>
</dbReference>
<dbReference type="SMART" id="SM00408">
    <property type="entry name" value="IGc2"/>
    <property type="match status" value="4"/>
</dbReference>
<dbReference type="AlphaFoldDB" id="A0A183KKT9"/>
<dbReference type="CDD" id="cd00096">
    <property type="entry name" value="Ig"/>
    <property type="match status" value="1"/>
</dbReference>
<protein>
    <submittedName>
        <fullName evidence="6">Ig-like domain-containing protein</fullName>
    </submittedName>
</protein>
<dbReference type="InterPro" id="IPR007110">
    <property type="entry name" value="Ig-like_dom"/>
</dbReference>
<reference evidence="6" key="1">
    <citation type="submission" date="2016-06" db="UniProtKB">
        <authorList>
            <consortium name="WormBaseParasite"/>
        </authorList>
    </citation>
    <scope>IDENTIFICATION</scope>
</reference>
<proteinExistence type="predicted"/>
<name>A0A183KKT9_9TREM</name>
<dbReference type="PANTHER" id="PTHR10075:SF100">
    <property type="entry name" value="FASCICLIN-2"/>
    <property type="match status" value="1"/>
</dbReference>
<dbReference type="PANTHER" id="PTHR10075">
    <property type="entry name" value="BASIGIN RELATED"/>
    <property type="match status" value="1"/>
</dbReference>
<dbReference type="Pfam" id="PF07679">
    <property type="entry name" value="I-set"/>
    <property type="match status" value="1"/>
</dbReference>
<feature type="domain" description="Ig-like" evidence="3">
    <location>
        <begin position="19"/>
        <end position="110"/>
    </location>
</feature>
<keyword evidence="1" id="KW-0393">Immunoglobulin domain</keyword>
<dbReference type="SUPFAM" id="SSF48726">
    <property type="entry name" value="Immunoglobulin"/>
    <property type="match status" value="4"/>
</dbReference>
<feature type="signal peptide" evidence="2">
    <location>
        <begin position="1"/>
        <end position="23"/>
    </location>
</feature>
<dbReference type="InterPro" id="IPR003599">
    <property type="entry name" value="Ig_sub"/>
</dbReference>
<dbReference type="WBParaSite" id="SCUD_0001565501-mRNA-1">
    <property type="protein sequence ID" value="SCUD_0001565501-mRNA-1"/>
    <property type="gene ID" value="SCUD_0001565501"/>
</dbReference>
<evidence type="ECO:0000313" key="4">
    <source>
        <dbReference type="EMBL" id="VDP59768.1"/>
    </source>
</evidence>
<feature type="domain" description="Ig-like" evidence="3">
    <location>
        <begin position="179"/>
        <end position="285"/>
    </location>
</feature>
<dbReference type="InterPro" id="IPR013098">
    <property type="entry name" value="Ig_I-set"/>
</dbReference>
<reference evidence="4 5" key="2">
    <citation type="submission" date="2018-11" db="EMBL/GenBank/DDBJ databases">
        <authorList>
            <consortium name="Pathogen Informatics"/>
        </authorList>
    </citation>
    <scope>NUCLEOTIDE SEQUENCE [LARGE SCALE GENOMIC DNA]</scope>
    <source>
        <strain evidence="4">Dakar</strain>
        <strain evidence="5">Dakar, Senegal</strain>
    </source>
</reference>
<organism evidence="6">
    <name type="scientific">Schistosoma curassoni</name>
    <dbReference type="NCBI Taxonomy" id="6186"/>
    <lineage>
        <taxon>Eukaryota</taxon>
        <taxon>Metazoa</taxon>
        <taxon>Spiralia</taxon>
        <taxon>Lophotrochozoa</taxon>
        <taxon>Platyhelminthes</taxon>
        <taxon>Trematoda</taxon>
        <taxon>Digenea</taxon>
        <taxon>Strigeidida</taxon>
        <taxon>Schistosomatoidea</taxon>
        <taxon>Schistosomatidae</taxon>
        <taxon>Schistosoma</taxon>
    </lineage>
</organism>
<dbReference type="InterPro" id="IPR003598">
    <property type="entry name" value="Ig_sub2"/>
</dbReference>
<feature type="chain" id="PRO_5043140904" evidence="2">
    <location>
        <begin position="24"/>
        <end position="408"/>
    </location>
</feature>
<dbReference type="GO" id="GO:0070593">
    <property type="term" value="P:dendrite self-avoidance"/>
    <property type="evidence" value="ECO:0007669"/>
    <property type="project" value="TreeGrafter"/>
</dbReference>
<dbReference type="InterPro" id="IPR013783">
    <property type="entry name" value="Ig-like_fold"/>
</dbReference>
<dbReference type="GO" id="GO:0098632">
    <property type="term" value="F:cell-cell adhesion mediator activity"/>
    <property type="evidence" value="ECO:0007669"/>
    <property type="project" value="TreeGrafter"/>
</dbReference>